<gene>
    <name evidence="1" type="ORF">CYR79_05455</name>
</gene>
<dbReference type="RefSeq" id="WP_101811763.1">
    <property type="nucleotide sequence ID" value="NZ_PKGI01000026.1"/>
</dbReference>
<evidence type="ECO:0000313" key="2">
    <source>
        <dbReference type="Proteomes" id="UP000234579"/>
    </source>
</evidence>
<reference evidence="2" key="1">
    <citation type="submission" date="2017-12" db="EMBL/GenBank/DDBJ databases">
        <authorList>
            <person name="Christensen H."/>
        </authorList>
    </citation>
    <scope>NUCLEOTIDE SEQUENCE [LARGE SCALE GENOMIC DNA]</scope>
    <source>
        <strain evidence="2">268A</strain>
    </source>
</reference>
<dbReference type="Proteomes" id="UP000234579">
    <property type="component" value="Unassembled WGS sequence"/>
</dbReference>
<comment type="caution">
    <text evidence="1">The sequence shown here is derived from an EMBL/GenBank/DDBJ whole genome shotgun (WGS) entry which is preliminary data.</text>
</comment>
<dbReference type="EMBL" id="PKGI01000026">
    <property type="protein sequence ID" value="PLA76621.1"/>
    <property type="molecule type" value="Genomic_DNA"/>
</dbReference>
<proteinExistence type="predicted"/>
<name>A0A2I2AB66_9LACO</name>
<dbReference type="AlphaFoldDB" id="A0A2I2AB66"/>
<organism evidence="1 2">
    <name type="scientific">Ligilactobacillus agilis</name>
    <dbReference type="NCBI Taxonomy" id="1601"/>
    <lineage>
        <taxon>Bacteria</taxon>
        <taxon>Bacillati</taxon>
        <taxon>Bacillota</taxon>
        <taxon>Bacilli</taxon>
        <taxon>Lactobacillales</taxon>
        <taxon>Lactobacillaceae</taxon>
        <taxon>Ligilactobacillus</taxon>
    </lineage>
</organism>
<protein>
    <submittedName>
        <fullName evidence="1">Uncharacterized protein</fullName>
    </submittedName>
</protein>
<evidence type="ECO:0000313" key="1">
    <source>
        <dbReference type="EMBL" id="PLA76621.1"/>
    </source>
</evidence>
<sequence>MDAKKTAKNVRDYFNKQYDKDCMLAGTTLKAVRLNGMPATRSYENHNEVAFINAAEAEQRLEWLRQALDLIEDNFKNDDTDYVKLIELAYVQKLRQVDLAQSWGVTRRKLYDLLLSACIILAGAMKQVSGNRINWIA</sequence>
<accession>A0A2I2AB66</accession>